<proteinExistence type="predicted"/>
<dbReference type="PANTHER" id="PTHR12526:SF600">
    <property type="entry name" value="GLYCOSYL TRANSFERASE GROUP 1"/>
    <property type="match status" value="1"/>
</dbReference>
<dbReference type="PANTHER" id="PTHR12526">
    <property type="entry name" value="GLYCOSYLTRANSFERASE"/>
    <property type="match status" value="1"/>
</dbReference>
<dbReference type="AlphaFoldDB" id="A0A7X1F5Y8"/>
<dbReference type="SUPFAM" id="SSF53756">
    <property type="entry name" value="UDP-Glycosyltransferase/glycogen phosphorylase"/>
    <property type="match status" value="1"/>
</dbReference>
<dbReference type="Gene3D" id="3.40.50.2000">
    <property type="entry name" value="Glycogen Phosphorylase B"/>
    <property type="match status" value="2"/>
</dbReference>
<keyword evidence="2" id="KW-1185">Reference proteome</keyword>
<comment type="caution">
    <text evidence="1">The sequence shown here is derived from an EMBL/GenBank/DDBJ whole genome shotgun (WGS) entry which is preliminary data.</text>
</comment>
<organism evidence="1 2">
    <name type="scientific">Novosphingobium aerophilum</name>
    <dbReference type="NCBI Taxonomy" id="2839843"/>
    <lineage>
        <taxon>Bacteria</taxon>
        <taxon>Pseudomonadati</taxon>
        <taxon>Pseudomonadota</taxon>
        <taxon>Alphaproteobacteria</taxon>
        <taxon>Sphingomonadales</taxon>
        <taxon>Sphingomonadaceae</taxon>
        <taxon>Novosphingobium</taxon>
    </lineage>
</organism>
<dbReference type="EMBL" id="JACLAU010000003">
    <property type="protein sequence ID" value="MBC2650859.1"/>
    <property type="molecule type" value="Genomic_DNA"/>
</dbReference>
<accession>A0A7X1F5Y8</accession>
<dbReference type="Proteomes" id="UP000520156">
    <property type="component" value="Unassembled WGS sequence"/>
</dbReference>
<gene>
    <name evidence="1" type="ORF">H7F49_04015</name>
</gene>
<name>A0A7X1F5Y8_9SPHN</name>
<reference evidence="1 2" key="1">
    <citation type="submission" date="2020-08" db="EMBL/GenBank/DDBJ databases">
        <title>The genome sequence of Novosphingobium flavum 4Y4.</title>
        <authorList>
            <person name="Liu Y."/>
        </authorList>
    </citation>
    <scope>NUCLEOTIDE SEQUENCE [LARGE SCALE GENOMIC DNA]</scope>
    <source>
        <strain evidence="1 2">4Y4</strain>
    </source>
</reference>
<keyword evidence="1" id="KW-0808">Transferase</keyword>
<dbReference type="InterPro" id="IPR017521">
    <property type="entry name" value="Sugar_tfrase_PEP-CTERM_Stp1"/>
</dbReference>
<dbReference type="Pfam" id="PF13692">
    <property type="entry name" value="Glyco_trans_1_4"/>
    <property type="match status" value="1"/>
</dbReference>
<dbReference type="NCBIfam" id="TIGR03087">
    <property type="entry name" value="stp1"/>
    <property type="match status" value="1"/>
</dbReference>
<dbReference type="RefSeq" id="WP_185682279.1">
    <property type="nucleotide sequence ID" value="NZ_JACLAU010000003.1"/>
</dbReference>
<evidence type="ECO:0000313" key="1">
    <source>
        <dbReference type="EMBL" id="MBC2650859.1"/>
    </source>
</evidence>
<evidence type="ECO:0000313" key="2">
    <source>
        <dbReference type="Proteomes" id="UP000520156"/>
    </source>
</evidence>
<dbReference type="GO" id="GO:0016757">
    <property type="term" value="F:glycosyltransferase activity"/>
    <property type="evidence" value="ECO:0007669"/>
    <property type="project" value="TreeGrafter"/>
</dbReference>
<sequence length="410" mass="43237">MSEILFIAHRIPFPPDRGDKIRSHHVLRRLAELGPVHVACFADDPDDLRHEPALAELAASHSLVRRNRPLPVAGLAALAQGLPVSLTAFADARLQSYVARVLATRPVSAIYVFSGQMGQYVPEGFGGRVVIDLVDVDSAKFEAYAAGVGGVRHWLYAREDRLLRAEEARLVGRAGLIVLVSAEEADLLRRRLPHGVDGAVTAMGNGVDTAWYDPEQVPPEPALSGTEGPRLIFTGQMDYPPNVAAAVRAATRIMPVIRQVFPAASLEIVGRRPTGAVLALDGLNGCRVRGAVADVRPWLRGADMALTPLDIARGIQNKVLEAMAMSLPVVASPGAATGIAARAGVELAVADDDAAMARAAMALIANRPAAQAMGAAARRFVEQHHAWPAVLAPLAAALGFPSSGALCDAA</sequence>
<protein>
    <submittedName>
        <fullName evidence="1">TIGR03087 family PEP-CTERM/XrtA system glycosyltransferase</fullName>
    </submittedName>
</protein>